<evidence type="ECO:0000256" key="2">
    <source>
        <dbReference type="ARBA" id="ARBA00023015"/>
    </source>
</evidence>
<evidence type="ECO:0000259" key="5">
    <source>
        <dbReference type="PROSITE" id="PS50931"/>
    </source>
</evidence>
<proteinExistence type="inferred from homology"/>
<evidence type="ECO:0000313" key="6">
    <source>
        <dbReference type="EMBL" id="QIH42397.1"/>
    </source>
</evidence>
<dbReference type="FunFam" id="1.10.10.10:FF:000001">
    <property type="entry name" value="LysR family transcriptional regulator"/>
    <property type="match status" value="1"/>
</dbReference>
<dbReference type="RefSeq" id="WP_165311966.1">
    <property type="nucleotide sequence ID" value="NZ_CP049331.1"/>
</dbReference>
<sequence>MDIKALRYFVELVNEKSFTRASDKLFVTQPTISKMIRSLEEEVDQPLLHRQGRLFSLTDAGEIVYQRAQEVLAQMSQLDAELVDLNQLKRGHLKLGIPPMVGHVYAGLIRQYRQRYPEVEMTIVEYGGRKIEQAVTSGELDVAVTMLSLNPAVELNALPLDTYPICAILPDSKPWRDLPSVHWQQLKNEPFYLYTEDFTLSDYIDQICKSENIVPHIAARSSQWDFLVALVKSGVGVAFLPEPLCHRIQGEGIIVKNMTPSIDWKLGAIWHSERYVSRTAEAWLDLCREYLTKVGSN</sequence>
<dbReference type="Pfam" id="PF03466">
    <property type="entry name" value="LysR_substrate"/>
    <property type="match status" value="1"/>
</dbReference>
<dbReference type="Proteomes" id="UP000503003">
    <property type="component" value="Chromosome 1"/>
</dbReference>
<dbReference type="Pfam" id="PF00126">
    <property type="entry name" value="HTH_1"/>
    <property type="match status" value="1"/>
</dbReference>
<dbReference type="KEGG" id="vzi:G5S32_10480"/>
<dbReference type="GO" id="GO:0005829">
    <property type="term" value="C:cytosol"/>
    <property type="evidence" value="ECO:0007669"/>
    <property type="project" value="TreeGrafter"/>
</dbReference>
<organism evidence="6 7">
    <name type="scientific">Vibrio ziniensis</name>
    <dbReference type="NCBI Taxonomy" id="2711221"/>
    <lineage>
        <taxon>Bacteria</taxon>
        <taxon>Pseudomonadati</taxon>
        <taxon>Pseudomonadota</taxon>
        <taxon>Gammaproteobacteria</taxon>
        <taxon>Vibrionales</taxon>
        <taxon>Vibrionaceae</taxon>
        <taxon>Vibrio</taxon>
    </lineage>
</organism>
<evidence type="ECO:0000256" key="1">
    <source>
        <dbReference type="ARBA" id="ARBA00009437"/>
    </source>
</evidence>
<dbReference type="Gene3D" id="1.10.10.10">
    <property type="entry name" value="Winged helix-like DNA-binding domain superfamily/Winged helix DNA-binding domain"/>
    <property type="match status" value="1"/>
</dbReference>
<reference evidence="6 7" key="1">
    <citation type="submission" date="2020-02" db="EMBL/GenBank/DDBJ databases">
        <title>A complete genome of a marine bacterium Vibrio sp. ZWAL4003 isolated from the mangrove sediment with the ability to degrade polysaccharides.</title>
        <authorList>
            <person name="Wu J."/>
            <person name="Qu W."/>
            <person name="Zeng R."/>
        </authorList>
    </citation>
    <scope>NUCLEOTIDE SEQUENCE [LARGE SCALE GENOMIC DNA]</scope>
    <source>
        <strain evidence="6 7">ZWAL4003</strain>
    </source>
</reference>
<keyword evidence="4" id="KW-0804">Transcription</keyword>
<dbReference type="AlphaFoldDB" id="A0A6G7CJV0"/>
<dbReference type="InterPro" id="IPR000847">
    <property type="entry name" value="LysR_HTH_N"/>
</dbReference>
<dbReference type="GO" id="GO:0003700">
    <property type="term" value="F:DNA-binding transcription factor activity"/>
    <property type="evidence" value="ECO:0007669"/>
    <property type="project" value="InterPro"/>
</dbReference>
<dbReference type="PRINTS" id="PR00039">
    <property type="entry name" value="HTHLYSR"/>
</dbReference>
<evidence type="ECO:0000313" key="7">
    <source>
        <dbReference type="Proteomes" id="UP000503003"/>
    </source>
</evidence>
<gene>
    <name evidence="6" type="ORF">G5S32_10480</name>
</gene>
<feature type="domain" description="HTH lysR-type" evidence="5">
    <location>
        <begin position="1"/>
        <end position="58"/>
    </location>
</feature>
<comment type="similarity">
    <text evidence="1">Belongs to the LysR transcriptional regulatory family.</text>
</comment>
<dbReference type="InterPro" id="IPR036388">
    <property type="entry name" value="WH-like_DNA-bd_sf"/>
</dbReference>
<dbReference type="InterPro" id="IPR005119">
    <property type="entry name" value="LysR_subst-bd"/>
</dbReference>
<dbReference type="CDD" id="cd08438">
    <property type="entry name" value="PBP2_CidR"/>
    <property type="match status" value="1"/>
</dbReference>
<dbReference type="PANTHER" id="PTHR30419">
    <property type="entry name" value="HTH-TYPE TRANSCRIPTIONAL REGULATOR YBHD"/>
    <property type="match status" value="1"/>
</dbReference>
<dbReference type="PANTHER" id="PTHR30419:SF8">
    <property type="entry name" value="NITROGEN ASSIMILATION TRANSCRIPTIONAL ACTIVATOR-RELATED"/>
    <property type="match status" value="1"/>
</dbReference>
<keyword evidence="3" id="KW-0238">DNA-binding</keyword>
<evidence type="ECO:0000256" key="3">
    <source>
        <dbReference type="ARBA" id="ARBA00023125"/>
    </source>
</evidence>
<name>A0A6G7CJV0_9VIBR</name>
<keyword evidence="2" id="KW-0805">Transcription regulation</keyword>
<accession>A0A6G7CJV0</accession>
<dbReference type="Gene3D" id="3.40.190.290">
    <property type="match status" value="1"/>
</dbReference>
<dbReference type="SUPFAM" id="SSF46785">
    <property type="entry name" value="Winged helix' DNA-binding domain"/>
    <property type="match status" value="1"/>
</dbReference>
<dbReference type="SUPFAM" id="SSF53850">
    <property type="entry name" value="Periplasmic binding protein-like II"/>
    <property type="match status" value="1"/>
</dbReference>
<dbReference type="PROSITE" id="PS50931">
    <property type="entry name" value="HTH_LYSR"/>
    <property type="match status" value="1"/>
</dbReference>
<dbReference type="GO" id="GO:0003677">
    <property type="term" value="F:DNA binding"/>
    <property type="evidence" value="ECO:0007669"/>
    <property type="project" value="UniProtKB-KW"/>
</dbReference>
<protein>
    <submittedName>
        <fullName evidence="6">LysR family transcriptional regulator</fullName>
    </submittedName>
</protein>
<dbReference type="InterPro" id="IPR036390">
    <property type="entry name" value="WH_DNA-bd_sf"/>
</dbReference>
<dbReference type="EMBL" id="CP049331">
    <property type="protein sequence ID" value="QIH42397.1"/>
    <property type="molecule type" value="Genomic_DNA"/>
</dbReference>
<evidence type="ECO:0000256" key="4">
    <source>
        <dbReference type="ARBA" id="ARBA00023163"/>
    </source>
</evidence>
<keyword evidence="7" id="KW-1185">Reference proteome</keyword>
<dbReference type="InterPro" id="IPR050950">
    <property type="entry name" value="HTH-type_LysR_regulators"/>
</dbReference>